<sequence length="780" mass="89895">MNSSTDESNKIDIAALSVTSECDRIDLQEFLDFLILAYRINDALTSGKGKQLHDTCINWTELSRNNLFLRLSDKKPDITAEDETGQATMRVTSTERVQCILKHKLKEIMNEGILDSVLPFIVKKTLTTNVLKTLESFGSKTSSNPLNKDKMCSKPKCNTIDNSSGSRSNKGDTEIEINVCDAVQKLKKVFRCPKRLLISKMGYFSEVTKGQRLEDIDISVHCEIPIFDWLIKWVKKDLKPKNEWPLLDNENVVPILVSASFLQMEPLFQECLLFCKNNIDDVLSSSASFGCVNDGVITRLSNQFNNCDVENMVDVKDKLKSRLFTKLIWDLCKRDPKRELGHYSTLAYAYYCCRCNTILVPSVAGRIPCRPPTFKIAQNGSVIACHSRDSKWTLNDHVKSLFSKYKCWRIVYWSLWSECHFMRCSRCQHMYPVKNQRWCQFHTQQPQYYPVENNRYLYYPIGRYPCCNEKTFKYEPIRNPFGCHYREHIPLLEHTAEIETHKVMQMFPSLTITDPPMFFPNGISKLMDAHGDAKSNDQNTTAWPTESHRFAPFIASNEGTSRKSQVWWDNIVMGTSSNKRLLLTELWDKPFAKRPVSPSTSDNNVYETTEVPLNEINSSFGSSFEEVEDSLSSFSDSDSTHSEKTTYNNRQQKIKRSSKAIRTLKQRYRYSGTYQWSLTAPMRCNQDNQREYEERCFRQIVHQLLHQNSNSNVECSRVLTTTNHPVTDISQRSGGYFVRLETELLSKIDPKNAQRPTSTVETKGVQSKTKLKKTLKPPSS</sequence>
<feature type="compositionally biased region" description="Polar residues" evidence="1">
    <location>
        <begin position="754"/>
        <end position="766"/>
    </location>
</feature>
<reference evidence="3" key="2">
    <citation type="submission" date="2022-06" db="UniProtKB">
        <authorList>
            <consortium name="EnsemblMetazoa"/>
        </authorList>
    </citation>
    <scope>IDENTIFICATION</scope>
</reference>
<organism evidence="3 4">
    <name type="scientific">Acyrthosiphon pisum</name>
    <name type="common">Pea aphid</name>
    <dbReference type="NCBI Taxonomy" id="7029"/>
    <lineage>
        <taxon>Eukaryota</taxon>
        <taxon>Metazoa</taxon>
        <taxon>Ecdysozoa</taxon>
        <taxon>Arthropoda</taxon>
        <taxon>Hexapoda</taxon>
        <taxon>Insecta</taxon>
        <taxon>Pterygota</taxon>
        <taxon>Neoptera</taxon>
        <taxon>Paraneoptera</taxon>
        <taxon>Hemiptera</taxon>
        <taxon>Sternorrhyncha</taxon>
        <taxon>Aphidomorpha</taxon>
        <taxon>Aphidoidea</taxon>
        <taxon>Aphididae</taxon>
        <taxon>Macrosiphini</taxon>
        <taxon>Acyrthosiphon</taxon>
    </lineage>
</organism>
<reference evidence="4" key="1">
    <citation type="submission" date="2010-06" db="EMBL/GenBank/DDBJ databases">
        <authorList>
            <person name="Jiang H."/>
            <person name="Abraham K."/>
            <person name="Ali S."/>
            <person name="Alsbrooks S.L."/>
            <person name="Anim B.N."/>
            <person name="Anosike U.S."/>
            <person name="Attaway T."/>
            <person name="Bandaranaike D.P."/>
            <person name="Battles P.K."/>
            <person name="Bell S.N."/>
            <person name="Bell A.V."/>
            <person name="Beltran B."/>
            <person name="Bickham C."/>
            <person name="Bustamante Y."/>
            <person name="Caleb T."/>
            <person name="Canada A."/>
            <person name="Cardenas V."/>
            <person name="Carter K."/>
            <person name="Chacko J."/>
            <person name="Chandrabose M.N."/>
            <person name="Chavez D."/>
            <person name="Chavez A."/>
            <person name="Chen L."/>
            <person name="Chu H.-S."/>
            <person name="Claassen K.J."/>
            <person name="Cockrell R."/>
            <person name="Collins M."/>
            <person name="Cooper J.A."/>
            <person name="Cree A."/>
            <person name="Curry S.M."/>
            <person name="Da Y."/>
            <person name="Dao M.D."/>
            <person name="Das B."/>
            <person name="Davila M.-L."/>
            <person name="Davy-Carroll L."/>
            <person name="Denson S."/>
            <person name="Dinh H."/>
            <person name="Ebong V.E."/>
            <person name="Edwards J.R."/>
            <person name="Egan A."/>
            <person name="El-Daye J."/>
            <person name="Escobedo L."/>
            <person name="Fernandez S."/>
            <person name="Fernando P.R."/>
            <person name="Flagg N."/>
            <person name="Forbes L.D."/>
            <person name="Fowler R.G."/>
            <person name="Fu Q."/>
            <person name="Gabisi R.A."/>
            <person name="Ganer J."/>
            <person name="Garbino Pronczuk A."/>
            <person name="Garcia R.M."/>
            <person name="Garner T."/>
            <person name="Garrett T.E."/>
            <person name="Gonzalez D.A."/>
            <person name="Hamid H."/>
            <person name="Hawkins E.S."/>
            <person name="Hirani K."/>
            <person name="Hogues M.E."/>
            <person name="Hollins B."/>
            <person name="Hsiao C.-H."/>
            <person name="Jabil R."/>
            <person name="James M.L."/>
            <person name="Jhangiani S.N."/>
            <person name="Johnson B."/>
            <person name="Johnson Q."/>
            <person name="Joshi V."/>
            <person name="Kalu J.B."/>
            <person name="Kam C."/>
            <person name="Kashfia A."/>
            <person name="Keebler J."/>
            <person name="Kisamo H."/>
            <person name="Kovar C.L."/>
            <person name="Lago L.A."/>
            <person name="Lai C.-Y."/>
            <person name="Laidlaw J."/>
            <person name="Lara F."/>
            <person name="Le T.-K."/>
            <person name="Lee S.L."/>
            <person name="Legall F.H."/>
            <person name="Lemon S.J."/>
            <person name="Lewis L.R."/>
            <person name="Li B."/>
            <person name="Liu Y."/>
            <person name="Liu Y.-S."/>
            <person name="Lopez J."/>
            <person name="Lozado R.J."/>
            <person name="Lu J."/>
            <person name="Madu R.C."/>
            <person name="Maheshwari M."/>
            <person name="Maheshwari R."/>
            <person name="Malloy K."/>
            <person name="Martinez E."/>
            <person name="Mathew T."/>
            <person name="Mercado I.C."/>
            <person name="Mercado C."/>
            <person name="Meyer B."/>
            <person name="Montgomery K."/>
            <person name="Morgan M.B."/>
            <person name="Munidasa M."/>
            <person name="Nazareth L.V."/>
            <person name="Nelson J."/>
            <person name="Ng B.M."/>
            <person name="Nguyen N.B."/>
            <person name="Nguyen P.Q."/>
            <person name="Nguyen T."/>
            <person name="Obregon M."/>
            <person name="Okwuonu G.O."/>
            <person name="Onwere C.G."/>
            <person name="Orozco G."/>
            <person name="Parra A."/>
            <person name="Patel S."/>
            <person name="Patil S."/>
            <person name="Perez A."/>
            <person name="Perez Y."/>
            <person name="Pham C."/>
            <person name="Primus E.L."/>
            <person name="Pu L.-L."/>
            <person name="Puazo M."/>
            <person name="Qin X."/>
            <person name="Quiroz J.B."/>
            <person name="Reese J."/>
            <person name="Richards S."/>
            <person name="Rives C.M."/>
            <person name="Robberts R."/>
            <person name="Ruiz S.J."/>
            <person name="Ruiz M.J."/>
            <person name="Santibanez J."/>
            <person name="Schneider B.W."/>
            <person name="Sisson I."/>
            <person name="Smith M."/>
            <person name="Sodergren E."/>
            <person name="Song X.-Z."/>
            <person name="Song B.B."/>
            <person name="Summersgill H."/>
            <person name="Thelus R."/>
            <person name="Thornton R.D."/>
            <person name="Trejos Z.Y."/>
            <person name="Usmani K."/>
            <person name="Vattathil S."/>
            <person name="Villasana D."/>
            <person name="Walker D.L."/>
            <person name="Wang S."/>
            <person name="Wang K."/>
            <person name="White C.S."/>
            <person name="Williams A.C."/>
            <person name="Williamson J."/>
            <person name="Wilson K."/>
            <person name="Woghiren I.O."/>
            <person name="Woodworth J.R."/>
            <person name="Worley K.C."/>
            <person name="Wright R.A."/>
            <person name="Wu W."/>
            <person name="Young L."/>
            <person name="Zhang L."/>
            <person name="Zhang J."/>
            <person name="Zhu Y."/>
            <person name="Muzny D.M."/>
            <person name="Weinstock G."/>
            <person name="Gibbs R.A."/>
        </authorList>
    </citation>
    <scope>NUCLEOTIDE SEQUENCE [LARGE SCALE GENOMIC DNA]</scope>
    <source>
        <strain evidence="4">LSR1</strain>
    </source>
</reference>
<evidence type="ECO:0000313" key="3">
    <source>
        <dbReference type="EnsemblMetazoa" id="XP_008187934.2"/>
    </source>
</evidence>
<evidence type="ECO:0000313" key="4">
    <source>
        <dbReference type="Proteomes" id="UP000007819"/>
    </source>
</evidence>
<accession>A0A8R2B968</accession>
<dbReference type="KEGG" id="api:100575984"/>
<dbReference type="PANTHER" id="PTHR20946:SF0">
    <property type="entry name" value="SANT AND BTB DOMAIN REGULATOR OF CLASS SWITCH RECOMBINATION"/>
    <property type="match status" value="1"/>
</dbReference>
<dbReference type="EnsemblMetazoa" id="XM_008189712.3">
    <property type="protein sequence ID" value="XP_008187934.2"/>
    <property type="gene ID" value="LOC100575984"/>
</dbReference>
<evidence type="ECO:0000256" key="1">
    <source>
        <dbReference type="SAM" id="MobiDB-lite"/>
    </source>
</evidence>
<keyword evidence="4" id="KW-1185">Reference proteome</keyword>
<dbReference type="Proteomes" id="UP000007819">
    <property type="component" value="Chromosome A3"/>
</dbReference>
<dbReference type="InterPro" id="IPR045902">
    <property type="entry name" value="SANBR-like"/>
</dbReference>
<dbReference type="SUPFAM" id="SSF54695">
    <property type="entry name" value="POZ domain"/>
    <property type="match status" value="1"/>
</dbReference>
<dbReference type="GeneID" id="100575984"/>
<dbReference type="InterPro" id="IPR011333">
    <property type="entry name" value="SKP1/BTB/POZ_sf"/>
</dbReference>
<name>A0A8R2B968_ACYPI</name>
<feature type="region of interest" description="Disordered" evidence="1">
    <location>
        <begin position="631"/>
        <end position="655"/>
    </location>
</feature>
<feature type="domain" description="SANT and BTB" evidence="2">
    <location>
        <begin position="175"/>
        <end position="272"/>
    </location>
</feature>
<feature type="region of interest" description="Disordered" evidence="1">
    <location>
        <begin position="749"/>
        <end position="780"/>
    </location>
</feature>
<dbReference type="PANTHER" id="PTHR20946">
    <property type="entry name" value="SANT AND BTB DOMAIN REGULATOR OF CLASS SWITCH RECOMBINATION"/>
    <property type="match status" value="1"/>
</dbReference>
<dbReference type="AlphaFoldDB" id="A0A8R2B968"/>
<feature type="compositionally biased region" description="Basic residues" evidence="1">
    <location>
        <begin position="769"/>
        <end position="780"/>
    </location>
</feature>
<evidence type="ECO:0000259" key="2">
    <source>
        <dbReference type="Pfam" id="PF11822"/>
    </source>
</evidence>
<dbReference type="RefSeq" id="XP_008187934.2">
    <property type="nucleotide sequence ID" value="XM_008189712.2"/>
</dbReference>
<dbReference type="InterPro" id="IPR021777">
    <property type="entry name" value="SANBR_BTB"/>
</dbReference>
<proteinExistence type="predicted"/>
<dbReference type="Pfam" id="PF11822">
    <property type="entry name" value="BTB_SANBR"/>
    <property type="match status" value="1"/>
</dbReference>
<protein>
    <recommendedName>
        <fullName evidence="2">SANT and BTB domain-containing protein</fullName>
    </recommendedName>
</protein>
<dbReference type="OrthoDB" id="550012at2759"/>